<sequence>MRVCKSSYRKNTQDHKLNLLALDLTNEIHYIAVRFFGKEYSLEFTENNRSKRNDWNKKIDEIYNKIPNFDLKKIDANIYAAGPGSYTGARLAYTFFSTLEYINNTPFYAVSNLEAMNIECPDAVPFFANNNKDFFFRINGEDKHTNDINEIQALRKKLIGFEHNKDLVDLVIPKNVVVRNILEKKNLKSGENYPNYIKELAYKKL</sequence>
<feature type="domain" description="Gcp-like" evidence="1">
    <location>
        <begin position="59"/>
        <end position="116"/>
    </location>
</feature>
<dbReference type="Gene3D" id="3.30.420.40">
    <property type="match status" value="1"/>
</dbReference>
<dbReference type="Pfam" id="PF00814">
    <property type="entry name" value="TsaD"/>
    <property type="match status" value="1"/>
</dbReference>
<evidence type="ECO:0000313" key="3">
    <source>
        <dbReference type="Proteomes" id="UP000252147"/>
    </source>
</evidence>
<protein>
    <recommendedName>
        <fullName evidence="1">Gcp-like domain-containing protein</fullName>
    </recommendedName>
</protein>
<gene>
    <name evidence="2" type="ORF">DBW97_02210</name>
</gene>
<organism evidence="2 3">
    <name type="scientific">SAR86 cluster bacterium</name>
    <dbReference type="NCBI Taxonomy" id="2030880"/>
    <lineage>
        <taxon>Bacteria</taxon>
        <taxon>Pseudomonadati</taxon>
        <taxon>Pseudomonadota</taxon>
        <taxon>Gammaproteobacteria</taxon>
        <taxon>SAR86 cluster</taxon>
    </lineage>
</organism>
<dbReference type="AlphaFoldDB" id="A0A368BNF0"/>
<dbReference type="SUPFAM" id="SSF53067">
    <property type="entry name" value="Actin-like ATPase domain"/>
    <property type="match status" value="1"/>
</dbReference>
<comment type="caution">
    <text evidence="2">The sequence shown here is derived from an EMBL/GenBank/DDBJ whole genome shotgun (WGS) entry which is preliminary data.</text>
</comment>
<dbReference type="InterPro" id="IPR043129">
    <property type="entry name" value="ATPase_NBD"/>
</dbReference>
<accession>A0A368BNF0</accession>
<dbReference type="Proteomes" id="UP000252147">
    <property type="component" value="Unassembled WGS sequence"/>
</dbReference>
<dbReference type="EMBL" id="QOPD01000002">
    <property type="protein sequence ID" value="RCL38849.1"/>
    <property type="molecule type" value="Genomic_DNA"/>
</dbReference>
<evidence type="ECO:0000259" key="1">
    <source>
        <dbReference type="Pfam" id="PF00814"/>
    </source>
</evidence>
<dbReference type="InterPro" id="IPR000905">
    <property type="entry name" value="Gcp-like_dom"/>
</dbReference>
<name>A0A368BNF0_9GAMM</name>
<evidence type="ECO:0000313" key="2">
    <source>
        <dbReference type="EMBL" id="RCL38849.1"/>
    </source>
</evidence>
<proteinExistence type="predicted"/>
<reference evidence="2 3" key="1">
    <citation type="journal article" date="2018" name="Microbiome">
        <title>Fine metagenomic profile of the Mediterranean stratified and mixed water columns revealed by assembly and recruitment.</title>
        <authorList>
            <person name="Haro-Moreno J.M."/>
            <person name="Lopez-Perez M."/>
            <person name="De La Torre J.R."/>
            <person name="Picazo A."/>
            <person name="Camacho A."/>
            <person name="Rodriguez-Valera F."/>
        </authorList>
    </citation>
    <scope>NUCLEOTIDE SEQUENCE [LARGE SCALE GENOMIC DNA]</scope>
    <source>
        <strain evidence="2">MED-G83</strain>
    </source>
</reference>